<sequence length="197" mass="23935">MLTEAQWNTSEGNMSKPRSFENHMSKSIKPHLRFYNNDFYYLVNLSTREKYATSLTKHFTTRYYIKGIEDMISERWSKKVHHYHIKALNRIHHWEDGREDFFKAEINNRTLCKVYSDKIIIYVDPPRLNLNDIEDMYLLKVQDKLHYLELEFEKDFNNVLLVFIQRTVIKNRVEDLQLGVESYQRTLNLTKPKLYFE</sequence>
<accession>A0ABQ5HVL1</accession>
<dbReference type="EMBL" id="BQNB010020007">
    <property type="protein sequence ID" value="GJT91317.1"/>
    <property type="molecule type" value="Genomic_DNA"/>
</dbReference>
<protein>
    <submittedName>
        <fullName evidence="2">Uncharacterized protein</fullName>
    </submittedName>
</protein>
<organism evidence="2 3">
    <name type="scientific">Tanacetum coccineum</name>
    <dbReference type="NCBI Taxonomy" id="301880"/>
    <lineage>
        <taxon>Eukaryota</taxon>
        <taxon>Viridiplantae</taxon>
        <taxon>Streptophyta</taxon>
        <taxon>Embryophyta</taxon>
        <taxon>Tracheophyta</taxon>
        <taxon>Spermatophyta</taxon>
        <taxon>Magnoliopsida</taxon>
        <taxon>eudicotyledons</taxon>
        <taxon>Gunneridae</taxon>
        <taxon>Pentapetalae</taxon>
        <taxon>asterids</taxon>
        <taxon>campanulids</taxon>
        <taxon>Asterales</taxon>
        <taxon>Asteraceae</taxon>
        <taxon>Asteroideae</taxon>
        <taxon>Anthemideae</taxon>
        <taxon>Anthemidinae</taxon>
        <taxon>Tanacetum</taxon>
    </lineage>
</organism>
<proteinExistence type="predicted"/>
<gene>
    <name evidence="2" type="ORF">Tco_1080162</name>
</gene>
<evidence type="ECO:0000313" key="3">
    <source>
        <dbReference type="Proteomes" id="UP001151760"/>
    </source>
</evidence>
<feature type="compositionally biased region" description="Polar residues" evidence="1">
    <location>
        <begin position="1"/>
        <end position="13"/>
    </location>
</feature>
<reference evidence="2" key="2">
    <citation type="submission" date="2022-01" db="EMBL/GenBank/DDBJ databases">
        <authorList>
            <person name="Yamashiro T."/>
            <person name="Shiraishi A."/>
            <person name="Satake H."/>
            <person name="Nakayama K."/>
        </authorList>
    </citation>
    <scope>NUCLEOTIDE SEQUENCE</scope>
</reference>
<dbReference type="Proteomes" id="UP001151760">
    <property type="component" value="Unassembled WGS sequence"/>
</dbReference>
<keyword evidence="3" id="KW-1185">Reference proteome</keyword>
<reference evidence="2" key="1">
    <citation type="journal article" date="2022" name="Int. J. Mol. Sci.">
        <title>Draft Genome of Tanacetum Coccineum: Genomic Comparison of Closely Related Tanacetum-Family Plants.</title>
        <authorList>
            <person name="Yamashiro T."/>
            <person name="Shiraishi A."/>
            <person name="Nakayama K."/>
            <person name="Satake H."/>
        </authorList>
    </citation>
    <scope>NUCLEOTIDE SEQUENCE</scope>
</reference>
<feature type="region of interest" description="Disordered" evidence="1">
    <location>
        <begin position="1"/>
        <end position="21"/>
    </location>
</feature>
<name>A0ABQ5HVL1_9ASTR</name>
<comment type="caution">
    <text evidence="2">The sequence shown here is derived from an EMBL/GenBank/DDBJ whole genome shotgun (WGS) entry which is preliminary data.</text>
</comment>
<evidence type="ECO:0000313" key="2">
    <source>
        <dbReference type="EMBL" id="GJT91317.1"/>
    </source>
</evidence>
<evidence type="ECO:0000256" key="1">
    <source>
        <dbReference type="SAM" id="MobiDB-lite"/>
    </source>
</evidence>